<dbReference type="AlphaFoldDB" id="A0A0B0DBI1"/>
<comment type="caution">
    <text evidence="5">The sequence shown here is derived from an EMBL/GenBank/DDBJ whole genome shotgun (WGS) entry which is preliminary data.</text>
</comment>
<evidence type="ECO:0000259" key="4">
    <source>
        <dbReference type="Pfam" id="PF13193"/>
    </source>
</evidence>
<evidence type="ECO:0000256" key="2">
    <source>
        <dbReference type="ARBA" id="ARBA00022598"/>
    </source>
</evidence>
<dbReference type="eggNOG" id="COG0318">
    <property type="taxonomic scope" value="Bacteria"/>
</dbReference>
<dbReference type="InterPro" id="IPR045851">
    <property type="entry name" value="AMP-bd_C_sf"/>
</dbReference>
<dbReference type="STRING" id="223184.AS25_08980"/>
<dbReference type="Proteomes" id="UP000030664">
    <property type="component" value="Unassembled WGS sequence"/>
</dbReference>
<dbReference type="PROSITE" id="PS00455">
    <property type="entry name" value="AMP_BINDING"/>
    <property type="match status" value="1"/>
</dbReference>
<dbReference type="Pfam" id="PF13193">
    <property type="entry name" value="AMP-binding_C"/>
    <property type="match status" value="1"/>
</dbReference>
<dbReference type="InterPro" id="IPR020845">
    <property type="entry name" value="AMP-binding_CS"/>
</dbReference>
<evidence type="ECO:0000313" key="6">
    <source>
        <dbReference type="Proteomes" id="UP000030664"/>
    </source>
</evidence>
<dbReference type="Gene3D" id="3.30.300.30">
    <property type="match status" value="1"/>
</dbReference>
<comment type="similarity">
    <text evidence="1">Belongs to the ATP-dependent AMP-binding enzyme family.</text>
</comment>
<protein>
    <submittedName>
        <fullName evidence="5">Fatty-acid--CoA ligase</fullName>
    </submittedName>
</protein>
<organism evidence="5 6">
    <name type="scientific">Kocuria marina</name>
    <dbReference type="NCBI Taxonomy" id="223184"/>
    <lineage>
        <taxon>Bacteria</taxon>
        <taxon>Bacillati</taxon>
        <taxon>Actinomycetota</taxon>
        <taxon>Actinomycetes</taxon>
        <taxon>Micrococcales</taxon>
        <taxon>Micrococcaceae</taxon>
        <taxon>Kocuria</taxon>
    </lineage>
</organism>
<feature type="domain" description="AMP-dependent synthetase/ligase" evidence="3">
    <location>
        <begin position="21"/>
        <end position="407"/>
    </location>
</feature>
<evidence type="ECO:0000259" key="3">
    <source>
        <dbReference type="Pfam" id="PF00501"/>
    </source>
</evidence>
<dbReference type="InterPro" id="IPR025110">
    <property type="entry name" value="AMP-bd_C"/>
</dbReference>
<dbReference type="PANTHER" id="PTHR43767">
    <property type="entry name" value="LONG-CHAIN-FATTY-ACID--COA LIGASE"/>
    <property type="match status" value="1"/>
</dbReference>
<proteinExistence type="inferred from homology"/>
<dbReference type="Pfam" id="PF00501">
    <property type="entry name" value="AMP-binding"/>
    <property type="match status" value="1"/>
</dbReference>
<accession>A0A0B0DBI1</accession>
<dbReference type="PANTHER" id="PTHR43767:SF1">
    <property type="entry name" value="NONRIBOSOMAL PEPTIDE SYNTHASE PES1 (EUROFUNG)-RELATED"/>
    <property type="match status" value="1"/>
</dbReference>
<dbReference type="Gene3D" id="3.40.50.12780">
    <property type="entry name" value="N-terminal domain of ligase-like"/>
    <property type="match status" value="1"/>
</dbReference>
<dbReference type="GO" id="GO:0016878">
    <property type="term" value="F:acid-thiol ligase activity"/>
    <property type="evidence" value="ECO:0007669"/>
    <property type="project" value="UniProtKB-ARBA"/>
</dbReference>
<dbReference type="SUPFAM" id="SSF56801">
    <property type="entry name" value="Acetyl-CoA synthetase-like"/>
    <property type="match status" value="1"/>
</dbReference>
<dbReference type="InterPro" id="IPR000873">
    <property type="entry name" value="AMP-dep_synth/lig_dom"/>
</dbReference>
<dbReference type="FunFam" id="3.30.300.30:FF:000008">
    <property type="entry name" value="2,3-dihydroxybenzoate-AMP ligase"/>
    <property type="match status" value="1"/>
</dbReference>
<evidence type="ECO:0000256" key="1">
    <source>
        <dbReference type="ARBA" id="ARBA00006432"/>
    </source>
</evidence>
<reference evidence="5 6" key="1">
    <citation type="submission" date="2014-09" db="EMBL/GenBank/DDBJ databases">
        <title>High-quality draft genome sequence of Kocuria marina SO9-6, an actinobacterium isolated from a copper mine.</title>
        <authorList>
            <person name="Castro D.B."/>
            <person name="Pereira L.B."/>
            <person name="Silva M.V."/>
            <person name="Silva B.P."/>
            <person name="Zanardi B.R."/>
            <person name="Carlos C."/>
            <person name="Belgini D.R."/>
            <person name="Limache E.G."/>
            <person name="Lacerda G.V."/>
            <person name="Nery M.B."/>
            <person name="Gomes M.B."/>
            <person name="Souza S."/>
            <person name="Silva T.M."/>
            <person name="Rodrigues V.D."/>
            <person name="Paulino L.C."/>
            <person name="Vicentini R."/>
            <person name="Ferraz L.F."/>
            <person name="Ottoboni L.M."/>
        </authorList>
    </citation>
    <scope>NUCLEOTIDE SEQUENCE [LARGE SCALE GENOMIC DNA]</scope>
    <source>
        <strain evidence="5 6">SO9-6</strain>
    </source>
</reference>
<keyword evidence="2 5" id="KW-0436">Ligase</keyword>
<dbReference type="InterPro" id="IPR042099">
    <property type="entry name" value="ANL_N_sf"/>
</dbReference>
<name>A0A0B0DBI1_9MICC</name>
<feature type="domain" description="AMP-binding enzyme C-terminal" evidence="4">
    <location>
        <begin position="457"/>
        <end position="533"/>
    </location>
</feature>
<dbReference type="EMBL" id="JROM01000039">
    <property type="protein sequence ID" value="KHE74140.1"/>
    <property type="molecule type" value="Genomic_DNA"/>
</dbReference>
<dbReference type="InterPro" id="IPR050237">
    <property type="entry name" value="ATP-dep_AMP-bd_enzyme"/>
</dbReference>
<sequence length="546" mass="59046">MSGATMSHPVNINPVRGLLYQARYSPEHPAVIYEDETVDYAHFTESVRRLAGALARSGVGTGDRVAYLGLNSEVFLRTMFAAWWLGTVFEPLNFRLAPREVAGLLTRSTPAVTIVEPGHVPVLEAALPLAEGYDGGSVVVVDTDPAVPWTPDGSRGVEASGDDGAAAASWTTLGTYAAGSADDDAALPEPFEASDGDLAVLMFTSGTTGQPKGVRLTHGNLFWNAFNVDSLVDTRRRDMNYAVAPLFHIGALNSFTVRALVRGNTTLVRRTFVPSQVLADIEHYGVNTTFLVPAMVLGLSQDPAFEQARLESLRGLICAGAPVPPVVISLLKSKGVPVQQAWGLTETAPFATYLPTELTYEKAGFAGMPMLYTEVRIVDPATHEPVTEPDVRGELWVKGPNVADGYWQDDRATAAAFTDGWFHTGDIGYQDADGLYYIVDRLKDMIITGGENVYPAEIERVLAEHPDIADAAVVGAPDEQWGERIVAVLQAHPGRETPTIEELREFCGQRLARYKLPKDMLAVGTVPRNGSGKLDKVTIRELVRQS</sequence>
<gene>
    <name evidence="5" type="ORF">AS25_08980</name>
</gene>
<evidence type="ECO:0000313" key="5">
    <source>
        <dbReference type="EMBL" id="KHE74140.1"/>
    </source>
</evidence>